<evidence type="ECO:0000256" key="7">
    <source>
        <dbReference type="PIRSR" id="PIRSR000524-50"/>
    </source>
</evidence>
<accession>A0A6C2CXW8</accession>
<evidence type="ECO:0000256" key="10">
    <source>
        <dbReference type="SAM" id="MobiDB-lite"/>
    </source>
</evidence>
<dbReference type="PROSITE" id="PS00595">
    <property type="entry name" value="AA_TRANSFER_CLASS_5"/>
    <property type="match status" value="1"/>
</dbReference>
<dbReference type="EMBL" id="SDKK01000009">
    <property type="protein sequence ID" value="TYC58423.1"/>
    <property type="molecule type" value="Genomic_DNA"/>
</dbReference>
<evidence type="ECO:0000256" key="2">
    <source>
        <dbReference type="ARBA" id="ARBA00009236"/>
    </source>
</evidence>
<evidence type="ECO:0000313" key="12">
    <source>
        <dbReference type="EMBL" id="TYC58423.1"/>
    </source>
</evidence>
<evidence type="ECO:0000259" key="11">
    <source>
        <dbReference type="Pfam" id="PF00266"/>
    </source>
</evidence>
<evidence type="ECO:0000256" key="4">
    <source>
        <dbReference type="ARBA" id="ARBA00022679"/>
    </source>
</evidence>
<dbReference type="InterPro" id="IPR015421">
    <property type="entry name" value="PyrdxlP-dep_Trfase_major"/>
</dbReference>
<comment type="similarity">
    <text evidence="2 8">Belongs to the class-V pyridoxal-phosphate-dependent aminotransferase family.</text>
</comment>
<organism evidence="12 13">
    <name type="scientific">Zoogloea oleivorans</name>
    <dbReference type="NCBI Taxonomy" id="1552750"/>
    <lineage>
        <taxon>Bacteria</taxon>
        <taxon>Pseudomonadati</taxon>
        <taxon>Pseudomonadota</taxon>
        <taxon>Betaproteobacteria</taxon>
        <taxon>Rhodocyclales</taxon>
        <taxon>Zoogloeaceae</taxon>
        <taxon>Zoogloea</taxon>
    </lineage>
</organism>
<evidence type="ECO:0000256" key="6">
    <source>
        <dbReference type="PIRSR" id="PIRSR000524-1"/>
    </source>
</evidence>
<protein>
    <submittedName>
        <fullName evidence="12">Alanine--glyoxylate aminotransferase family protein</fullName>
    </submittedName>
</protein>
<feature type="region of interest" description="Disordered" evidence="10">
    <location>
        <begin position="1"/>
        <end position="23"/>
    </location>
</feature>
<dbReference type="Gene3D" id="3.40.640.10">
    <property type="entry name" value="Type I PLP-dependent aspartate aminotransferase-like (Major domain)"/>
    <property type="match status" value="1"/>
</dbReference>
<name>A0A6C2CXW8_9RHOO</name>
<proteinExistence type="inferred from homology"/>
<dbReference type="Gene3D" id="3.90.1150.10">
    <property type="entry name" value="Aspartate Aminotransferase, domain 1"/>
    <property type="match status" value="1"/>
</dbReference>
<feature type="binding site" evidence="6">
    <location>
        <position position="351"/>
    </location>
    <ligand>
        <name>substrate</name>
    </ligand>
</feature>
<dbReference type="InterPro" id="IPR024169">
    <property type="entry name" value="SP_NH2Trfase/AEP_transaminase"/>
</dbReference>
<dbReference type="PANTHER" id="PTHR21152">
    <property type="entry name" value="AMINOTRANSFERASE CLASS V"/>
    <property type="match status" value="1"/>
</dbReference>
<dbReference type="InterPro" id="IPR015422">
    <property type="entry name" value="PyrdxlP-dep_Trfase_small"/>
</dbReference>
<dbReference type="SUPFAM" id="SSF53383">
    <property type="entry name" value="PLP-dependent transferases"/>
    <property type="match status" value="1"/>
</dbReference>
<evidence type="ECO:0000256" key="8">
    <source>
        <dbReference type="RuleBase" id="RU004075"/>
    </source>
</evidence>
<keyword evidence="13" id="KW-1185">Reference proteome</keyword>
<dbReference type="PIRSF" id="PIRSF000524">
    <property type="entry name" value="SPT"/>
    <property type="match status" value="1"/>
</dbReference>
<dbReference type="Proteomes" id="UP000389128">
    <property type="component" value="Unassembled WGS sequence"/>
</dbReference>
<gene>
    <name evidence="12" type="ORF">ETQ85_11105</name>
</gene>
<comment type="caution">
    <text evidence="12">The sequence shown here is derived from an EMBL/GenBank/DDBJ whole genome shotgun (WGS) entry which is preliminary data.</text>
</comment>
<dbReference type="InterPro" id="IPR000192">
    <property type="entry name" value="Aminotrans_V_dom"/>
</dbReference>
<keyword evidence="4 12" id="KW-0808">Transferase</keyword>
<sequence>MKVARPEIRSFQPPVRTLMGPGPSDVPPRVLSAMARPTVGHLDPAFVGMMDELKSLLRYAFQTENELTFPVSAPGSVGMETCFVNLVSPGDKVIVCINGVFGQRMAENVRRAGGVLVIVEDPWGAPVDPAKVEEAFAANPDAALFAFVHAETSTGALSDAATLAAIARRYGALTIMDCVTSLGGVPVLLDAWGIDAAYSGSQKCLSSTPGLSPVSFSPAAVERIRARKTPCPSWFQDLSLVLGYWSGAKRTYHHTAPVNPLYGLHESLVMLAEEGLEAAWQRHRDNHLQLRAGLEALGLNFVVREDARLPQLNTVWVPEGIDEAAARTRLLQEFGLEIGAGLGVLAGKVWRIGLMGHSSRQANIALCLAALKTVIQR</sequence>
<dbReference type="OrthoDB" id="9766472at2"/>
<evidence type="ECO:0000256" key="3">
    <source>
        <dbReference type="ARBA" id="ARBA00022576"/>
    </source>
</evidence>
<evidence type="ECO:0000256" key="5">
    <source>
        <dbReference type="ARBA" id="ARBA00022898"/>
    </source>
</evidence>
<dbReference type="FunFam" id="3.40.640.10:FF:000027">
    <property type="entry name" value="Serine--pyruvate aminotransferase, mitochondrial"/>
    <property type="match status" value="1"/>
</dbReference>
<dbReference type="PANTHER" id="PTHR21152:SF40">
    <property type="entry name" value="ALANINE--GLYOXYLATE AMINOTRANSFERASE"/>
    <property type="match status" value="1"/>
</dbReference>
<feature type="modified residue" description="N6-(pyridoxal phosphate)lysine" evidence="7">
    <location>
        <position position="203"/>
    </location>
</feature>
<dbReference type="GO" id="GO:0008453">
    <property type="term" value="F:alanine-glyoxylate transaminase activity"/>
    <property type="evidence" value="ECO:0007669"/>
    <property type="project" value="TreeGrafter"/>
</dbReference>
<keyword evidence="3 12" id="KW-0032">Aminotransferase</keyword>
<evidence type="ECO:0000256" key="9">
    <source>
        <dbReference type="RuleBase" id="RU004504"/>
    </source>
</evidence>
<dbReference type="Pfam" id="PF00266">
    <property type="entry name" value="Aminotran_5"/>
    <property type="match status" value="1"/>
</dbReference>
<evidence type="ECO:0000313" key="13">
    <source>
        <dbReference type="Proteomes" id="UP000389128"/>
    </source>
</evidence>
<evidence type="ECO:0000256" key="1">
    <source>
        <dbReference type="ARBA" id="ARBA00001933"/>
    </source>
</evidence>
<dbReference type="GO" id="GO:0004760">
    <property type="term" value="F:L-serine-pyruvate transaminase activity"/>
    <property type="evidence" value="ECO:0007669"/>
    <property type="project" value="TreeGrafter"/>
</dbReference>
<dbReference type="GO" id="GO:0019265">
    <property type="term" value="P:glycine biosynthetic process, by transamination of glyoxylate"/>
    <property type="evidence" value="ECO:0007669"/>
    <property type="project" value="TreeGrafter"/>
</dbReference>
<dbReference type="InterPro" id="IPR015424">
    <property type="entry name" value="PyrdxlP-dep_Trfase"/>
</dbReference>
<comment type="cofactor">
    <cofactor evidence="1 7 9">
        <name>pyridoxal 5'-phosphate</name>
        <dbReference type="ChEBI" id="CHEBI:597326"/>
    </cofactor>
</comment>
<dbReference type="InterPro" id="IPR020578">
    <property type="entry name" value="Aminotrans_V_PyrdxlP_BS"/>
</dbReference>
<keyword evidence="5 7" id="KW-0663">Pyridoxal phosphate</keyword>
<dbReference type="AlphaFoldDB" id="A0A6C2CXW8"/>
<feature type="domain" description="Aminotransferase class V" evidence="11">
    <location>
        <begin position="38"/>
        <end position="343"/>
    </location>
</feature>
<reference evidence="12 13" key="1">
    <citation type="submission" date="2019-01" db="EMBL/GenBank/DDBJ databases">
        <title>Zoogloea oleivorans genome sequencing and assembly.</title>
        <authorList>
            <person name="Tancsics A."/>
            <person name="Farkas M."/>
            <person name="Kriszt B."/>
            <person name="Maroti G."/>
            <person name="Horvath B."/>
        </authorList>
    </citation>
    <scope>NUCLEOTIDE SEQUENCE [LARGE SCALE GENOMIC DNA]</scope>
    <source>
        <strain evidence="12 13">Buc</strain>
    </source>
</reference>
<dbReference type="RefSeq" id="WP_148579123.1">
    <property type="nucleotide sequence ID" value="NZ_JAVEUW010000048.1"/>
</dbReference>